<dbReference type="Pfam" id="PF02518">
    <property type="entry name" value="HATPase_c"/>
    <property type="match status" value="1"/>
</dbReference>
<evidence type="ECO:0008006" key="15">
    <source>
        <dbReference type="Google" id="ProtNLM"/>
    </source>
</evidence>
<feature type="transmembrane region" description="Helical" evidence="9">
    <location>
        <begin position="279"/>
        <end position="296"/>
    </location>
</feature>
<protein>
    <recommendedName>
        <fullName evidence="15">Sensor histidine kinase</fullName>
    </recommendedName>
</protein>
<evidence type="ECO:0000256" key="4">
    <source>
        <dbReference type="ARBA" id="ARBA00022692"/>
    </source>
</evidence>
<sequence>MQSLSTKYITNFSLISIAYGMLWYFTWFLPVNFAVVNNSASWFLPAGFRFAAFLMLPRRYWLAIILGEWTAIKLLNDLKDPMTLFAEFVSIAPPALIYLTAAHIHLKLYGKAAFNNVKQTISLLFFGFSAAILTATVLVTSMIYHGKYASSGTEMLISEMHLANIFAFALGDIVGMLLIVPSIILISDLIKKRTTIDICINFKMLIQFFSIAMIGILLLSNLHQIPLYYIQMIVVMLVITCSYKYGWQGAVVSVFTMCIVIVLAALLADTQSSMIENQVYLITIAVIALILGTSISQQNQLTHQLLEQNLTLETLNIGLNEEVKKNQQLAAKVISIQESERKKISTELHDDIGQNITAINTEVKIIERLSTNQMVEASISNIKQLTSTIYSTAHHLMSMLRPRVIDELGLEKALDSSQFHQLLNKAGINYHVDIHGEFESLDDVVKIAIYRIAQESATNAIKHSQAGNFYLDLSLENQLLTLRIKDDGIGFDTTDKDKLKGRFGLLGIEERVLSLQGQFELNSSDIGSEIIVKI</sequence>
<evidence type="ECO:0000256" key="8">
    <source>
        <dbReference type="ARBA" id="ARBA00023136"/>
    </source>
</evidence>
<keyword evidence="5" id="KW-0418">Kinase</keyword>
<keyword evidence="7" id="KW-0902">Two-component regulatory system</keyword>
<evidence type="ECO:0000259" key="12">
    <source>
        <dbReference type="Pfam" id="PF07730"/>
    </source>
</evidence>
<dbReference type="EMBL" id="SAWY01000027">
    <property type="protein sequence ID" value="TPH13931.1"/>
    <property type="molecule type" value="Genomic_DNA"/>
</dbReference>
<dbReference type="SUPFAM" id="SSF55874">
    <property type="entry name" value="ATPase domain of HSP90 chaperone/DNA topoisomerase II/histidine kinase"/>
    <property type="match status" value="1"/>
</dbReference>
<dbReference type="Gene3D" id="3.30.565.10">
    <property type="entry name" value="Histidine kinase-like ATPase, C-terminal domain"/>
    <property type="match status" value="1"/>
</dbReference>
<keyword evidence="4 9" id="KW-0812">Transmembrane</keyword>
<keyword evidence="2" id="KW-1003">Cell membrane</keyword>
<comment type="caution">
    <text evidence="13">The sequence shown here is derived from an EMBL/GenBank/DDBJ whole genome shotgun (WGS) entry which is preliminary data.</text>
</comment>
<dbReference type="GO" id="GO:0005886">
    <property type="term" value="C:plasma membrane"/>
    <property type="evidence" value="ECO:0007669"/>
    <property type="project" value="UniProtKB-SubCell"/>
</dbReference>
<dbReference type="Gene3D" id="1.20.5.1930">
    <property type="match status" value="1"/>
</dbReference>
<dbReference type="InterPro" id="IPR011712">
    <property type="entry name" value="Sig_transdc_His_kin_sub3_dim/P"/>
</dbReference>
<dbReference type="OrthoDB" id="9797605at2"/>
<evidence type="ECO:0000313" key="13">
    <source>
        <dbReference type="EMBL" id="TPH13931.1"/>
    </source>
</evidence>
<feature type="transmembrane region" description="Helical" evidence="9">
    <location>
        <begin position="12"/>
        <end position="35"/>
    </location>
</feature>
<dbReference type="RefSeq" id="WP_140604090.1">
    <property type="nucleotide sequence ID" value="NZ_SAWY01000027.1"/>
</dbReference>
<feature type="transmembrane region" description="Helical" evidence="9">
    <location>
        <begin position="123"/>
        <end position="145"/>
    </location>
</feature>
<evidence type="ECO:0000256" key="7">
    <source>
        <dbReference type="ARBA" id="ARBA00023012"/>
    </source>
</evidence>
<evidence type="ECO:0000313" key="14">
    <source>
        <dbReference type="Proteomes" id="UP000315303"/>
    </source>
</evidence>
<evidence type="ECO:0000259" key="10">
    <source>
        <dbReference type="Pfam" id="PF02518"/>
    </source>
</evidence>
<comment type="subcellular location">
    <subcellularLocation>
        <location evidence="1">Cell membrane</location>
        <topology evidence="1">Multi-pass membrane protein</topology>
    </subcellularLocation>
</comment>
<dbReference type="AlphaFoldDB" id="A0A502KV73"/>
<dbReference type="Proteomes" id="UP000315303">
    <property type="component" value="Unassembled WGS sequence"/>
</dbReference>
<keyword evidence="3" id="KW-0808">Transferase</keyword>
<feature type="transmembrane region" description="Helical" evidence="9">
    <location>
        <begin position="82"/>
        <end position="102"/>
    </location>
</feature>
<feature type="domain" description="Histidine kinase/HSP90-like ATPase" evidence="10">
    <location>
        <begin position="447"/>
        <end position="521"/>
    </location>
</feature>
<reference evidence="13 14" key="1">
    <citation type="submission" date="2019-01" db="EMBL/GenBank/DDBJ databases">
        <title>Litorilituus lipolytica sp. nov., isolated from intertidal sand of the Yellow Sea in China.</title>
        <authorList>
            <person name="Liu A."/>
        </authorList>
    </citation>
    <scope>NUCLEOTIDE SEQUENCE [LARGE SCALE GENOMIC DNA]</scope>
    <source>
        <strain evidence="13 14">RZ04</strain>
    </source>
</reference>
<name>A0A502KV73_9GAMM</name>
<accession>A0A502KV73</accession>
<evidence type="ECO:0000256" key="2">
    <source>
        <dbReference type="ARBA" id="ARBA00022475"/>
    </source>
</evidence>
<keyword evidence="14" id="KW-1185">Reference proteome</keyword>
<dbReference type="PANTHER" id="PTHR24421:SF58">
    <property type="entry name" value="SIGNAL TRANSDUCTION HISTIDINE-PROTEIN KINASE_PHOSPHATASE UHPB"/>
    <property type="match status" value="1"/>
</dbReference>
<dbReference type="GO" id="GO:0046983">
    <property type="term" value="F:protein dimerization activity"/>
    <property type="evidence" value="ECO:0007669"/>
    <property type="project" value="InterPro"/>
</dbReference>
<dbReference type="InterPro" id="IPR036890">
    <property type="entry name" value="HATPase_C_sf"/>
</dbReference>
<dbReference type="Pfam" id="PF05231">
    <property type="entry name" value="MASE1"/>
    <property type="match status" value="1"/>
</dbReference>
<dbReference type="GO" id="GO:0000155">
    <property type="term" value="F:phosphorelay sensor kinase activity"/>
    <property type="evidence" value="ECO:0007669"/>
    <property type="project" value="InterPro"/>
</dbReference>
<evidence type="ECO:0000256" key="9">
    <source>
        <dbReference type="SAM" id="Phobius"/>
    </source>
</evidence>
<gene>
    <name evidence="13" type="ORF">EPA86_12505</name>
</gene>
<feature type="transmembrane region" description="Helical" evidence="9">
    <location>
        <begin position="198"/>
        <end position="219"/>
    </location>
</feature>
<evidence type="ECO:0000256" key="5">
    <source>
        <dbReference type="ARBA" id="ARBA00022777"/>
    </source>
</evidence>
<dbReference type="Pfam" id="PF07730">
    <property type="entry name" value="HisKA_3"/>
    <property type="match status" value="1"/>
</dbReference>
<keyword evidence="8 9" id="KW-0472">Membrane</keyword>
<organism evidence="13 14">
    <name type="scientific">Litorilituus lipolyticus</name>
    <dbReference type="NCBI Taxonomy" id="2491017"/>
    <lineage>
        <taxon>Bacteria</taxon>
        <taxon>Pseudomonadati</taxon>
        <taxon>Pseudomonadota</taxon>
        <taxon>Gammaproteobacteria</taxon>
        <taxon>Alteromonadales</taxon>
        <taxon>Colwelliaceae</taxon>
        <taxon>Litorilituus</taxon>
    </lineage>
</organism>
<feature type="transmembrane region" description="Helical" evidence="9">
    <location>
        <begin position="165"/>
        <end position="186"/>
    </location>
</feature>
<keyword evidence="6 9" id="KW-1133">Transmembrane helix</keyword>
<evidence type="ECO:0000256" key="3">
    <source>
        <dbReference type="ARBA" id="ARBA00022679"/>
    </source>
</evidence>
<feature type="domain" description="Signal transduction histidine kinase subgroup 3 dimerisation and phosphoacceptor" evidence="12">
    <location>
        <begin position="340"/>
        <end position="403"/>
    </location>
</feature>
<dbReference type="InterPro" id="IPR003594">
    <property type="entry name" value="HATPase_dom"/>
</dbReference>
<feature type="domain" description="MASE1" evidence="11">
    <location>
        <begin position="15"/>
        <end position="299"/>
    </location>
</feature>
<proteinExistence type="predicted"/>
<evidence type="ECO:0000256" key="6">
    <source>
        <dbReference type="ARBA" id="ARBA00022989"/>
    </source>
</evidence>
<dbReference type="InterPro" id="IPR050482">
    <property type="entry name" value="Sensor_HK_TwoCompSys"/>
</dbReference>
<dbReference type="InterPro" id="IPR007895">
    <property type="entry name" value="MASE1"/>
</dbReference>
<dbReference type="CDD" id="cd16917">
    <property type="entry name" value="HATPase_UhpB-NarQ-NarX-like"/>
    <property type="match status" value="1"/>
</dbReference>
<feature type="transmembrane region" description="Helical" evidence="9">
    <location>
        <begin position="250"/>
        <end position="267"/>
    </location>
</feature>
<evidence type="ECO:0000259" key="11">
    <source>
        <dbReference type="Pfam" id="PF05231"/>
    </source>
</evidence>
<dbReference type="PANTHER" id="PTHR24421">
    <property type="entry name" value="NITRATE/NITRITE SENSOR PROTEIN NARX-RELATED"/>
    <property type="match status" value="1"/>
</dbReference>
<evidence type="ECO:0000256" key="1">
    <source>
        <dbReference type="ARBA" id="ARBA00004651"/>
    </source>
</evidence>